<dbReference type="InterPro" id="IPR029069">
    <property type="entry name" value="HotDog_dom_sf"/>
</dbReference>
<dbReference type="InterPro" id="IPR054545">
    <property type="entry name" value="ApeI-like"/>
</dbReference>
<dbReference type="SUPFAM" id="SSF54637">
    <property type="entry name" value="Thioesterase/thiol ester dehydrase-isomerase"/>
    <property type="match status" value="1"/>
</dbReference>
<comment type="caution">
    <text evidence="2">The sequence shown here is derived from an EMBL/GenBank/DDBJ whole genome shotgun (WGS) entry which is preliminary data.</text>
</comment>
<evidence type="ECO:0000313" key="2">
    <source>
        <dbReference type="EMBL" id="PQJ61728.1"/>
    </source>
</evidence>
<dbReference type="InterPro" id="IPR016962">
    <property type="entry name" value="Dehydrase_ECs4332_prd"/>
</dbReference>
<dbReference type="Gene3D" id="3.10.129.10">
    <property type="entry name" value="Hotdog Thioesterase"/>
    <property type="match status" value="1"/>
</dbReference>
<sequence length="125" mass="14280">MMTNRTPTLLAQHIDGYKAEITLRPDNQLSDFKGHFPTFPLLPGVSQIDWAVHFAKQCFADMPTLFNGMDVIKFQEPILPDSTITLTLEWRDDQQKLHFSYTSIDASDTLHKHSSGKIKLGRQHV</sequence>
<dbReference type="Pfam" id="PF22818">
    <property type="entry name" value="ApeI-like"/>
    <property type="match status" value="1"/>
</dbReference>
<feature type="domain" description="ApeI dehydratase-like" evidence="1">
    <location>
        <begin position="15"/>
        <end position="106"/>
    </location>
</feature>
<reference evidence="2 3" key="1">
    <citation type="submission" date="2016-12" db="EMBL/GenBank/DDBJ databases">
        <title>Diversity of luminous bacteria.</title>
        <authorList>
            <person name="Yoshizawa S."/>
            <person name="Kogure K."/>
        </authorList>
    </citation>
    <scope>NUCLEOTIDE SEQUENCE [LARGE SCALE GENOMIC DNA]</scope>
    <source>
        <strain evidence="2 3">LC1-200</strain>
    </source>
</reference>
<gene>
    <name evidence="2" type="ORF">BTO08_15680</name>
</gene>
<dbReference type="Proteomes" id="UP000238730">
    <property type="component" value="Unassembled WGS sequence"/>
</dbReference>
<protein>
    <submittedName>
        <fullName evidence="2">3-hydroxyacyl-ACP dehydratase</fullName>
    </submittedName>
</protein>
<evidence type="ECO:0000259" key="1">
    <source>
        <dbReference type="Pfam" id="PF22818"/>
    </source>
</evidence>
<dbReference type="AlphaFoldDB" id="A0A2S7VI19"/>
<organism evidence="2 3">
    <name type="scientific">Photobacterium angustum</name>
    <dbReference type="NCBI Taxonomy" id="661"/>
    <lineage>
        <taxon>Bacteria</taxon>
        <taxon>Pseudomonadati</taxon>
        <taxon>Pseudomonadota</taxon>
        <taxon>Gammaproteobacteria</taxon>
        <taxon>Vibrionales</taxon>
        <taxon>Vibrionaceae</taxon>
        <taxon>Photobacterium</taxon>
    </lineage>
</organism>
<evidence type="ECO:0000313" key="3">
    <source>
        <dbReference type="Proteomes" id="UP000238730"/>
    </source>
</evidence>
<proteinExistence type="predicted"/>
<dbReference type="EMBL" id="MSCJ01000003">
    <property type="protein sequence ID" value="PQJ61728.1"/>
    <property type="molecule type" value="Genomic_DNA"/>
</dbReference>
<name>A0A2S7VI19_PHOAN</name>
<accession>A0A2S7VI19</accession>
<dbReference type="PIRSF" id="PIRSF030962">
    <property type="entry name" value="Dehydrase_ECs4332_prd"/>
    <property type="match status" value="1"/>
</dbReference>